<accession>A0ACB9LIY8</accession>
<dbReference type="Proteomes" id="UP001057402">
    <property type="component" value="Chromosome 11"/>
</dbReference>
<evidence type="ECO:0000313" key="1">
    <source>
        <dbReference type="EMBL" id="KAI4310857.1"/>
    </source>
</evidence>
<name>A0ACB9LIY8_9MYRT</name>
<gene>
    <name evidence="1" type="ORF">MLD38_035804</name>
</gene>
<dbReference type="EMBL" id="CM042890">
    <property type="protein sequence ID" value="KAI4310857.1"/>
    <property type="molecule type" value="Genomic_DNA"/>
</dbReference>
<protein>
    <submittedName>
        <fullName evidence="1">Uncharacterized protein</fullName>
    </submittedName>
</protein>
<keyword evidence="2" id="KW-1185">Reference proteome</keyword>
<organism evidence="1 2">
    <name type="scientific">Melastoma candidum</name>
    <dbReference type="NCBI Taxonomy" id="119954"/>
    <lineage>
        <taxon>Eukaryota</taxon>
        <taxon>Viridiplantae</taxon>
        <taxon>Streptophyta</taxon>
        <taxon>Embryophyta</taxon>
        <taxon>Tracheophyta</taxon>
        <taxon>Spermatophyta</taxon>
        <taxon>Magnoliopsida</taxon>
        <taxon>eudicotyledons</taxon>
        <taxon>Gunneridae</taxon>
        <taxon>Pentapetalae</taxon>
        <taxon>rosids</taxon>
        <taxon>malvids</taxon>
        <taxon>Myrtales</taxon>
        <taxon>Melastomataceae</taxon>
        <taxon>Melastomatoideae</taxon>
        <taxon>Melastomateae</taxon>
        <taxon>Melastoma</taxon>
    </lineage>
</organism>
<evidence type="ECO:0000313" key="2">
    <source>
        <dbReference type="Proteomes" id="UP001057402"/>
    </source>
</evidence>
<reference evidence="2" key="1">
    <citation type="journal article" date="2023" name="Front. Plant Sci.">
        <title>Chromosomal-level genome assembly of Melastoma candidum provides insights into trichome evolution.</title>
        <authorList>
            <person name="Zhong Y."/>
            <person name="Wu W."/>
            <person name="Sun C."/>
            <person name="Zou P."/>
            <person name="Liu Y."/>
            <person name="Dai S."/>
            <person name="Zhou R."/>
        </authorList>
    </citation>
    <scope>NUCLEOTIDE SEQUENCE [LARGE SCALE GENOMIC DNA]</scope>
</reference>
<proteinExistence type="predicted"/>
<comment type="caution">
    <text evidence="1">The sequence shown here is derived from an EMBL/GenBank/DDBJ whole genome shotgun (WGS) entry which is preliminary data.</text>
</comment>
<sequence length="170" mass="18724">MEGGIIFVLRISQCLVCGMFRLPVPAGGRRLCYLYRVESLDRALEQFWSSAERSRAREFLLLESKIQEAKSKKDTLRARAQSAKTSAKVTEMLGNVNTSSGLAAFEKMEEKVLAMESQAEALNQLSADDLEGKFALLKSSSVDDDLADLRKELSGASKVGGDFEYGGKLF</sequence>